<protein>
    <recommendedName>
        <fullName evidence="4">DUF2768 domain-containing protein</fullName>
    </recommendedName>
</protein>
<reference evidence="2 3" key="1">
    <citation type="submission" date="2018-08" db="EMBL/GenBank/DDBJ databases">
        <title>Lysinibacillus sp. YLB-03 draft genome sequence.</title>
        <authorList>
            <person name="Yu L."/>
        </authorList>
    </citation>
    <scope>NUCLEOTIDE SEQUENCE [LARGE SCALE GENOMIC DNA]</scope>
    <source>
        <strain evidence="2 3">YLB-03</strain>
    </source>
</reference>
<keyword evidence="1" id="KW-0812">Transmembrane</keyword>
<sequence>MLLLLLAIALMTLGLVMFAVGKYTKRIWLKLLGIFVAVVGFLIFVAVVLIFLFFPGAVTL</sequence>
<organism evidence="2 3">
    <name type="scientific">Ureibacillus yapensis</name>
    <dbReference type="NCBI Taxonomy" id="2304605"/>
    <lineage>
        <taxon>Bacteria</taxon>
        <taxon>Bacillati</taxon>
        <taxon>Bacillota</taxon>
        <taxon>Bacilli</taxon>
        <taxon>Bacillales</taxon>
        <taxon>Caryophanaceae</taxon>
        <taxon>Ureibacillus</taxon>
    </lineage>
</organism>
<evidence type="ECO:0008006" key="4">
    <source>
        <dbReference type="Google" id="ProtNLM"/>
    </source>
</evidence>
<dbReference type="EMBL" id="QWEI01000006">
    <property type="protein sequence ID" value="RHW35825.1"/>
    <property type="molecule type" value="Genomic_DNA"/>
</dbReference>
<gene>
    <name evidence="2" type="ORF">D1B33_12030</name>
</gene>
<accession>A0A396S9M2</accession>
<dbReference type="AlphaFoldDB" id="A0A396S9M2"/>
<dbReference type="Proteomes" id="UP000265692">
    <property type="component" value="Unassembled WGS sequence"/>
</dbReference>
<keyword evidence="3" id="KW-1185">Reference proteome</keyword>
<keyword evidence="1" id="KW-0472">Membrane</keyword>
<evidence type="ECO:0000313" key="2">
    <source>
        <dbReference type="EMBL" id="RHW35825.1"/>
    </source>
</evidence>
<evidence type="ECO:0000313" key="3">
    <source>
        <dbReference type="Proteomes" id="UP000265692"/>
    </source>
</evidence>
<dbReference type="RefSeq" id="WP_118876644.1">
    <property type="nucleotide sequence ID" value="NZ_QWEI01000006.1"/>
</dbReference>
<feature type="transmembrane region" description="Helical" evidence="1">
    <location>
        <begin position="28"/>
        <end position="54"/>
    </location>
</feature>
<proteinExistence type="predicted"/>
<name>A0A396S9M2_9BACL</name>
<keyword evidence="1" id="KW-1133">Transmembrane helix</keyword>
<evidence type="ECO:0000256" key="1">
    <source>
        <dbReference type="SAM" id="Phobius"/>
    </source>
</evidence>
<comment type="caution">
    <text evidence="2">The sequence shown here is derived from an EMBL/GenBank/DDBJ whole genome shotgun (WGS) entry which is preliminary data.</text>
</comment>